<name>A0A6L9E9E4_9FLAO</name>
<dbReference type="CDD" id="cd07389">
    <property type="entry name" value="MPP_PhoD"/>
    <property type="match status" value="1"/>
</dbReference>
<dbReference type="SUPFAM" id="SSF56300">
    <property type="entry name" value="Metallo-dependent phosphatases"/>
    <property type="match status" value="1"/>
</dbReference>
<evidence type="ECO:0000256" key="1">
    <source>
        <dbReference type="SAM" id="SignalP"/>
    </source>
</evidence>
<protein>
    <submittedName>
        <fullName evidence="3">Alkaline phosphatase family protein</fullName>
    </submittedName>
</protein>
<dbReference type="InterPro" id="IPR018946">
    <property type="entry name" value="PhoD-like_MPP"/>
</dbReference>
<feature type="domain" description="PhoD-like phosphatase metallophosphatase" evidence="2">
    <location>
        <begin position="38"/>
        <end position="270"/>
    </location>
</feature>
<evidence type="ECO:0000259" key="2">
    <source>
        <dbReference type="Pfam" id="PF09423"/>
    </source>
</evidence>
<comment type="caution">
    <text evidence="3">The sequence shown here is derived from an EMBL/GenBank/DDBJ whole genome shotgun (WGS) entry which is preliminary data.</text>
</comment>
<organism evidence="3 4">
    <name type="scientific">Poritiphilus flavus</name>
    <dbReference type="NCBI Taxonomy" id="2697053"/>
    <lineage>
        <taxon>Bacteria</taxon>
        <taxon>Pseudomonadati</taxon>
        <taxon>Bacteroidota</taxon>
        <taxon>Flavobacteriia</taxon>
        <taxon>Flavobacteriales</taxon>
        <taxon>Flavobacteriaceae</taxon>
        <taxon>Poritiphilus</taxon>
    </lineage>
</organism>
<dbReference type="PROSITE" id="PS51257">
    <property type="entry name" value="PROKAR_LIPOPROTEIN"/>
    <property type="match status" value="1"/>
</dbReference>
<reference evidence="3 4" key="1">
    <citation type="submission" date="2020-01" db="EMBL/GenBank/DDBJ databases">
        <title>Bacteria diversity of Porities sp.</title>
        <authorList>
            <person name="Wang G."/>
        </authorList>
    </citation>
    <scope>NUCLEOTIDE SEQUENCE [LARGE SCALE GENOMIC DNA]</scope>
    <source>
        <strain evidence="3 4">R33</strain>
    </source>
</reference>
<dbReference type="InterPro" id="IPR038607">
    <property type="entry name" value="PhoD-like_sf"/>
</dbReference>
<sequence>MFRLAAIPLLLLLISACTSNKKPAEETEVQWDVTIAFGSCNKHDLENQLWDDVLKAKPDLWIWGGDNIYADTSDMEVMRNMYAKQDKVRGYRKLKREVPVIGTWDDHDYGLNDAGLEFDKKAESQQAFLDFLAVPQNSPRRSRQGVYAAHQIGTRLGMVKILVLDTRYFRSSLTDATEEGKRFQPGPYGEGTLLGEQQWSWLEAELQSSEADFNLLVSSIQFLSDQHGFECWGNFPHETERLKQLLLKTGAANTVIVSGDRHISEFSKTKLDGLPYPLIDFTSSGLTHPYSDFDGEANPYRIGNVISEKSFGLLRFNFSKNEVRMQMVGDEGVIYQEIRQTY</sequence>
<feature type="signal peptide" evidence="1">
    <location>
        <begin position="1"/>
        <end position="24"/>
    </location>
</feature>
<keyword evidence="4" id="KW-1185">Reference proteome</keyword>
<feature type="chain" id="PRO_5026688223" evidence="1">
    <location>
        <begin position="25"/>
        <end position="342"/>
    </location>
</feature>
<dbReference type="Pfam" id="PF09423">
    <property type="entry name" value="PhoD"/>
    <property type="match status" value="1"/>
</dbReference>
<dbReference type="AlphaFoldDB" id="A0A6L9E9E4"/>
<evidence type="ECO:0000313" key="4">
    <source>
        <dbReference type="Proteomes" id="UP000475249"/>
    </source>
</evidence>
<dbReference type="RefSeq" id="WP_161434419.1">
    <property type="nucleotide sequence ID" value="NZ_WXYO01000002.1"/>
</dbReference>
<dbReference type="InterPro" id="IPR029052">
    <property type="entry name" value="Metallo-depent_PP-like"/>
</dbReference>
<keyword evidence="1" id="KW-0732">Signal</keyword>
<accession>A0A6L9E9E4</accession>
<evidence type="ECO:0000313" key="3">
    <source>
        <dbReference type="EMBL" id="NAS11387.1"/>
    </source>
</evidence>
<dbReference type="EMBL" id="WXYO01000002">
    <property type="protein sequence ID" value="NAS11387.1"/>
    <property type="molecule type" value="Genomic_DNA"/>
</dbReference>
<dbReference type="Proteomes" id="UP000475249">
    <property type="component" value="Unassembled WGS sequence"/>
</dbReference>
<gene>
    <name evidence="3" type="ORF">GTQ38_05205</name>
</gene>
<proteinExistence type="predicted"/>
<dbReference type="Gene3D" id="3.60.21.70">
    <property type="entry name" value="PhoD-like phosphatase"/>
    <property type="match status" value="1"/>
</dbReference>
<dbReference type="PANTHER" id="PTHR33987">
    <property type="entry name" value="CALCINEURIN-LIKE METALLO-PHOSPHOESTERASE SUPERFAMILY PROTEIN"/>
    <property type="match status" value="1"/>
</dbReference>
<dbReference type="PANTHER" id="PTHR33987:SF1">
    <property type="entry name" value="CALCINEURIN-LIKE METALLO-PHOSPHOESTERASE SUPERFAMILY PROTEIN"/>
    <property type="match status" value="1"/>
</dbReference>